<proteinExistence type="predicted"/>
<reference evidence="1 2" key="1">
    <citation type="submission" date="2017-08" db="EMBL/GenBank/DDBJ databases">
        <title>Mesorhizobium wenxinae sp. nov., a novel rhizobial species isolated from root nodules of chickpea (Cicer arietinum L.).</title>
        <authorList>
            <person name="Zhang J."/>
        </authorList>
    </citation>
    <scope>NUCLEOTIDE SEQUENCE [LARGE SCALE GENOMIC DNA]</scope>
    <source>
        <strain evidence="2">WYCCWR 10019</strain>
    </source>
</reference>
<accession>A0A271KGX8</accession>
<dbReference type="EMBL" id="NPKH01000020">
    <property type="protein sequence ID" value="PAP95022.1"/>
    <property type="molecule type" value="Genomic_DNA"/>
</dbReference>
<dbReference type="Proteomes" id="UP000215931">
    <property type="component" value="Unassembled WGS sequence"/>
</dbReference>
<evidence type="ECO:0000313" key="2">
    <source>
        <dbReference type="Proteomes" id="UP000215931"/>
    </source>
</evidence>
<comment type="caution">
    <text evidence="1">The sequence shown here is derived from an EMBL/GenBank/DDBJ whole genome shotgun (WGS) entry which is preliminary data.</text>
</comment>
<dbReference type="AlphaFoldDB" id="A0A271KGX8"/>
<organism evidence="1 2">
    <name type="scientific">Mesorhizobium wenxiniae</name>
    <dbReference type="NCBI Taxonomy" id="2014805"/>
    <lineage>
        <taxon>Bacteria</taxon>
        <taxon>Pseudomonadati</taxon>
        <taxon>Pseudomonadota</taxon>
        <taxon>Alphaproteobacteria</taxon>
        <taxon>Hyphomicrobiales</taxon>
        <taxon>Phyllobacteriaceae</taxon>
        <taxon>Mesorhizobium</taxon>
    </lineage>
</organism>
<protein>
    <submittedName>
        <fullName evidence="1">Uncharacterized protein</fullName>
    </submittedName>
</protein>
<gene>
    <name evidence="1" type="ORF">CIT31_13065</name>
</gene>
<sequence length="68" mass="7531">MAAPPCLGEFEPVLVPSPRSKVASDRLRMICECEAADIASVRNVQHEAEARFERLPMCWASREIQSSG</sequence>
<evidence type="ECO:0000313" key="1">
    <source>
        <dbReference type="EMBL" id="PAP95022.1"/>
    </source>
</evidence>
<keyword evidence="2" id="KW-1185">Reference proteome</keyword>
<name>A0A271KGX8_9HYPH</name>